<dbReference type="Pfam" id="PF00400">
    <property type="entry name" value="WD40"/>
    <property type="match status" value="6"/>
</dbReference>
<dbReference type="InterPro" id="IPR001680">
    <property type="entry name" value="WD40_rpt"/>
</dbReference>
<accession>A0A9W6SUA3</accession>
<dbReference type="GO" id="GO:0000398">
    <property type="term" value="P:mRNA splicing, via spliceosome"/>
    <property type="evidence" value="ECO:0007669"/>
    <property type="project" value="UniProtKB-UniRule"/>
</dbReference>
<dbReference type="CDD" id="cd00200">
    <property type="entry name" value="WD40"/>
    <property type="match status" value="1"/>
</dbReference>
<comment type="function">
    <text evidence="7">Involved in pre-mRNA splicing and required for cell cycle progression at G2/M.</text>
</comment>
<keyword evidence="7" id="KW-0539">Nucleus</keyword>
<gene>
    <name evidence="8" type="ORF">Cboi02_000077800</name>
</gene>
<comment type="subunit">
    <text evidence="7">Associated with the spliceosome.</text>
</comment>
<dbReference type="PANTHER" id="PTHR19923:SF0">
    <property type="entry name" value="PLEIOTROPIC REGULATOR 1"/>
    <property type="match status" value="1"/>
</dbReference>
<dbReference type="PROSITE" id="PS50294">
    <property type="entry name" value="WD_REPEATS_REGION"/>
    <property type="match status" value="4"/>
</dbReference>
<keyword evidence="7" id="KW-0508">mRNA splicing</keyword>
<dbReference type="AlphaFoldDB" id="A0A9W6SUA3"/>
<evidence type="ECO:0000256" key="7">
    <source>
        <dbReference type="RuleBase" id="RU369036"/>
    </source>
</evidence>
<comment type="similarity">
    <text evidence="3 7">Belongs to the WD repeat PRL1/PRL2 family.</text>
</comment>
<keyword evidence="2 7" id="KW-0677">Repeat</keyword>
<evidence type="ECO:0000256" key="1">
    <source>
        <dbReference type="ARBA" id="ARBA00022574"/>
    </source>
</evidence>
<evidence type="ECO:0000256" key="2">
    <source>
        <dbReference type="ARBA" id="ARBA00022737"/>
    </source>
</evidence>
<keyword evidence="9" id="KW-1185">Reference proteome</keyword>
<evidence type="ECO:0000256" key="3">
    <source>
        <dbReference type="ARBA" id="ARBA00025726"/>
    </source>
</evidence>
<feature type="repeat" description="WD" evidence="6">
    <location>
        <begin position="237"/>
        <end position="278"/>
    </location>
</feature>
<dbReference type="SMART" id="SM00320">
    <property type="entry name" value="WD40"/>
    <property type="match status" value="7"/>
</dbReference>
<proteinExistence type="inferred from homology"/>
<dbReference type="SUPFAM" id="SSF50978">
    <property type="entry name" value="WD40 repeat-like"/>
    <property type="match status" value="1"/>
</dbReference>
<dbReference type="PROSITE" id="PS50082">
    <property type="entry name" value="WD_REPEATS_2"/>
    <property type="match status" value="4"/>
</dbReference>
<reference evidence="8" key="1">
    <citation type="submission" date="2023-04" db="EMBL/GenBank/DDBJ databases">
        <title>Candida boidinii NBRC 10035.</title>
        <authorList>
            <person name="Ichikawa N."/>
            <person name="Sato H."/>
            <person name="Tonouchi N."/>
        </authorList>
    </citation>
    <scope>NUCLEOTIDE SEQUENCE</scope>
    <source>
        <strain evidence="8">NBRC 10035</strain>
    </source>
</reference>
<evidence type="ECO:0000313" key="9">
    <source>
        <dbReference type="Proteomes" id="UP001165120"/>
    </source>
</evidence>
<dbReference type="InterPro" id="IPR045241">
    <property type="entry name" value="Prp46/PLRG1-like"/>
</dbReference>
<evidence type="ECO:0000256" key="4">
    <source>
        <dbReference type="ARBA" id="ARBA00026147"/>
    </source>
</evidence>
<dbReference type="GO" id="GO:0071011">
    <property type="term" value="C:precatalytic spliceosome"/>
    <property type="evidence" value="ECO:0007669"/>
    <property type="project" value="TreeGrafter"/>
</dbReference>
<dbReference type="PROSITE" id="PS00678">
    <property type="entry name" value="WD_REPEATS_1"/>
    <property type="match status" value="2"/>
</dbReference>
<keyword evidence="1 6" id="KW-0853">WD repeat</keyword>
<evidence type="ECO:0000313" key="8">
    <source>
        <dbReference type="EMBL" id="GME67353.1"/>
    </source>
</evidence>
<dbReference type="GO" id="GO:0000974">
    <property type="term" value="C:Prp19 complex"/>
    <property type="evidence" value="ECO:0007669"/>
    <property type="project" value="TreeGrafter"/>
</dbReference>
<comment type="subcellular location">
    <subcellularLocation>
        <location evidence="7">Nucleus</location>
    </subcellularLocation>
</comment>
<dbReference type="InterPro" id="IPR036322">
    <property type="entry name" value="WD40_repeat_dom_sf"/>
</dbReference>
<feature type="repeat" description="WD" evidence="6">
    <location>
        <begin position="153"/>
        <end position="194"/>
    </location>
</feature>
<dbReference type="InterPro" id="IPR015943">
    <property type="entry name" value="WD40/YVTN_repeat-like_dom_sf"/>
</dbReference>
<feature type="repeat" description="WD" evidence="6">
    <location>
        <begin position="279"/>
        <end position="320"/>
    </location>
</feature>
<keyword evidence="7" id="KW-0747">Spliceosome</keyword>
<keyword evidence="7" id="KW-0507">mRNA processing</keyword>
<sequence>MPASNSYEKLVESRKKLFTNEIISALYEEKSNSVYVKSMVDFEYKISKRLPKHLDQKLNKSKTLLDRIKNKQSSNEISKDSISLTSTEVNTQEGPEMALTAYKGDQNVVNSVYENDVSSGENTFAASELVPLNSIRPPKYAKSHPNWKLHRVIIGHTGQVYSVAIDPLNKFFVTGSSDRTIKVWNLASGQLQLTLTGHIMAIRGLVMSDRHPYMFSCSEDKTVKCWDLEKNKAIRNYHGHLSSVYTIDIHPSLDLIATAGRDSSVRIWDIRTRIPVHTLTGHKSSVNKVICRGQDPQIISCSMDSTVKTWDLVAGKCFKTLTYHGKSVRSICMSNKDEFVSGSTDGLKKFALPNCNYLQDLDNDFFKNKDNVVEHGNTILNTMSCNNDGVLFSGADNGYFGFWDWDSGKMFQNGIVKPLPGSLDSEMGILCSSFDKSGLRLITGCVDKSIKIWKEVDI</sequence>
<dbReference type="InterPro" id="IPR020472">
    <property type="entry name" value="WD40_PAC1"/>
</dbReference>
<dbReference type="EMBL" id="BSXN01000156">
    <property type="protein sequence ID" value="GME67353.1"/>
    <property type="molecule type" value="Genomic_DNA"/>
</dbReference>
<dbReference type="Gene3D" id="2.130.10.10">
    <property type="entry name" value="YVTN repeat-like/Quinoprotein amine dehydrogenase"/>
    <property type="match status" value="1"/>
</dbReference>
<protein>
    <recommendedName>
        <fullName evidence="4 7">Pre-mRNA-splicing factor PRP46</fullName>
    </recommendedName>
    <alternativeName>
        <fullName evidence="5 7">Pre-mRNA-processing protein 46</fullName>
    </alternativeName>
</protein>
<comment type="caution">
    <text evidence="8">The sequence shown here is derived from an EMBL/GenBank/DDBJ whole genome shotgun (WGS) entry which is preliminary data.</text>
</comment>
<dbReference type="PRINTS" id="PR00320">
    <property type="entry name" value="GPROTEINBRPT"/>
</dbReference>
<dbReference type="InterPro" id="IPR019775">
    <property type="entry name" value="WD40_repeat_CS"/>
</dbReference>
<evidence type="ECO:0000256" key="6">
    <source>
        <dbReference type="PROSITE-ProRule" id="PRU00221"/>
    </source>
</evidence>
<organism evidence="8 9">
    <name type="scientific">Candida boidinii</name>
    <name type="common">Yeast</name>
    <dbReference type="NCBI Taxonomy" id="5477"/>
    <lineage>
        <taxon>Eukaryota</taxon>
        <taxon>Fungi</taxon>
        <taxon>Dikarya</taxon>
        <taxon>Ascomycota</taxon>
        <taxon>Saccharomycotina</taxon>
        <taxon>Pichiomycetes</taxon>
        <taxon>Pichiales</taxon>
        <taxon>Pichiaceae</taxon>
        <taxon>Ogataea</taxon>
        <taxon>Ogataea/Candida clade</taxon>
    </lineage>
</organism>
<dbReference type="PANTHER" id="PTHR19923">
    <property type="entry name" value="WD40 REPEAT PROTEINPRL1/PRL2-RELATED"/>
    <property type="match status" value="1"/>
</dbReference>
<evidence type="ECO:0000256" key="5">
    <source>
        <dbReference type="ARBA" id="ARBA00033071"/>
    </source>
</evidence>
<feature type="repeat" description="WD" evidence="6">
    <location>
        <begin position="195"/>
        <end position="236"/>
    </location>
</feature>
<dbReference type="GO" id="GO:0071013">
    <property type="term" value="C:catalytic step 2 spliceosome"/>
    <property type="evidence" value="ECO:0007669"/>
    <property type="project" value="TreeGrafter"/>
</dbReference>
<dbReference type="Proteomes" id="UP001165120">
    <property type="component" value="Unassembled WGS sequence"/>
</dbReference>
<name>A0A9W6SUA3_CANBO</name>